<protein>
    <recommendedName>
        <fullName evidence="5">Secreted protein</fullName>
    </recommendedName>
</protein>
<dbReference type="AlphaFoldDB" id="A0A3Q8XRQ6"/>
<dbReference type="EMBL" id="CP032509">
    <property type="protein sequence ID" value="AZN72626.1"/>
    <property type="molecule type" value="Genomic_DNA"/>
</dbReference>
<feature type="chain" id="PRO_5018571098" description="Secreted protein" evidence="2">
    <location>
        <begin position="24"/>
        <end position="105"/>
    </location>
</feature>
<dbReference type="RefSeq" id="WP_126010950.1">
    <property type="nucleotide sequence ID" value="NZ_CP032509.1"/>
</dbReference>
<reference evidence="3 4" key="1">
    <citation type="submission" date="2018-09" db="EMBL/GenBank/DDBJ databases">
        <title>Marinorhizobium profundi gen. nov., sp. nov., isolated from a deep-sea sediment sample from the New Britain Trench and proposal of Marinorhizobiaceae fam. nov. in the order Rhizobiales of the class Alphaproteobacteria.</title>
        <authorList>
            <person name="Cao J."/>
        </authorList>
    </citation>
    <scope>NUCLEOTIDE SEQUENCE [LARGE SCALE GENOMIC DNA]</scope>
    <source>
        <strain evidence="3 4">WS11</strain>
    </source>
</reference>
<feature type="signal peptide" evidence="2">
    <location>
        <begin position="1"/>
        <end position="23"/>
    </location>
</feature>
<dbReference type="OrthoDB" id="8402860at2"/>
<organism evidence="3 4">
    <name type="scientific">Georhizobium profundi</name>
    <dbReference type="NCBI Taxonomy" id="2341112"/>
    <lineage>
        <taxon>Bacteria</taxon>
        <taxon>Pseudomonadati</taxon>
        <taxon>Pseudomonadota</taxon>
        <taxon>Alphaproteobacteria</taxon>
        <taxon>Hyphomicrobiales</taxon>
        <taxon>Rhizobiaceae</taxon>
        <taxon>Georhizobium</taxon>
    </lineage>
</organism>
<evidence type="ECO:0008006" key="5">
    <source>
        <dbReference type="Google" id="ProtNLM"/>
    </source>
</evidence>
<feature type="region of interest" description="Disordered" evidence="1">
    <location>
        <begin position="47"/>
        <end position="105"/>
    </location>
</feature>
<evidence type="ECO:0000313" key="3">
    <source>
        <dbReference type="EMBL" id="AZN72626.1"/>
    </source>
</evidence>
<evidence type="ECO:0000313" key="4">
    <source>
        <dbReference type="Proteomes" id="UP000268192"/>
    </source>
</evidence>
<dbReference type="KEGG" id="abaw:D5400_16315"/>
<name>A0A3Q8XRQ6_9HYPH</name>
<gene>
    <name evidence="3" type="ORF">D5400_16315</name>
</gene>
<proteinExistence type="predicted"/>
<accession>A0A3Q8XRQ6</accession>
<evidence type="ECO:0000256" key="1">
    <source>
        <dbReference type="SAM" id="MobiDB-lite"/>
    </source>
</evidence>
<keyword evidence="4" id="KW-1185">Reference proteome</keyword>
<dbReference type="Proteomes" id="UP000268192">
    <property type="component" value="Chromosome"/>
</dbReference>
<evidence type="ECO:0000256" key="2">
    <source>
        <dbReference type="SAM" id="SignalP"/>
    </source>
</evidence>
<keyword evidence="2" id="KW-0732">Signal</keyword>
<sequence>MSKIMTVAAMIAALAVSSGAAYAQCADTEANAAGAISKDGSIAPLEGAADANANAETGSVAKDGSTMPLEANEDQAMSSDDVAAQQQGEETSAAAADEACPDDAG</sequence>